<dbReference type="PANTHER" id="PTHR33204:SF33">
    <property type="entry name" value="TRANSCRIPTIONAL REGULATOR, MARR FAMILY"/>
    <property type="match status" value="1"/>
</dbReference>
<dbReference type="SUPFAM" id="SSF46785">
    <property type="entry name" value="Winged helix' DNA-binding domain"/>
    <property type="match status" value="1"/>
</dbReference>
<gene>
    <name evidence="5" type="ORF">J2Z60_001916</name>
</gene>
<evidence type="ECO:0000256" key="1">
    <source>
        <dbReference type="ARBA" id="ARBA00023015"/>
    </source>
</evidence>
<keyword evidence="1" id="KW-0805">Transcription regulation</keyword>
<protein>
    <submittedName>
        <fullName evidence="5">DNA-binding HxlR family transcriptional regulator</fullName>
    </submittedName>
</protein>
<dbReference type="InterPro" id="IPR002577">
    <property type="entry name" value="HTH_HxlR"/>
</dbReference>
<evidence type="ECO:0000259" key="4">
    <source>
        <dbReference type="PROSITE" id="PS51118"/>
    </source>
</evidence>
<name>A0ABS4MHC5_9LACO</name>
<dbReference type="Proteomes" id="UP001519292">
    <property type="component" value="Unassembled WGS sequence"/>
</dbReference>
<dbReference type="PROSITE" id="PS51118">
    <property type="entry name" value="HTH_HXLR"/>
    <property type="match status" value="1"/>
</dbReference>
<organism evidence="5 6">
    <name type="scientific">Lactobacillus colini</name>
    <dbReference type="NCBI Taxonomy" id="1819254"/>
    <lineage>
        <taxon>Bacteria</taxon>
        <taxon>Bacillati</taxon>
        <taxon>Bacillota</taxon>
        <taxon>Bacilli</taxon>
        <taxon>Lactobacillales</taxon>
        <taxon>Lactobacillaceae</taxon>
        <taxon>Lactobacillus</taxon>
    </lineage>
</organism>
<sequence length="110" mass="12999">MKRHIYNCSEGCPVESTLQIISGKWKSVILYHLIRQEVCRFSELQKSMPNCSRRMLSLQLSELEQDKIISKKIYPVIPPKTEYRLTKLGKTLEPIIIEMEKWGRMYNSTH</sequence>
<dbReference type="Pfam" id="PF01638">
    <property type="entry name" value="HxlR"/>
    <property type="match status" value="1"/>
</dbReference>
<keyword evidence="2 5" id="KW-0238">DNA-binding</keyword>
<evidence type="ECO:0000256" key="3">
    <source>
        <dbReference type="ARBA" id="ARBA00023163"/>
    </source>
</evidence>
<keyword evidence="3" id="KW-0804">Transcription</keyword>
<dbReference type="GO" id="GO:0003677">
    <property type="term" value="F:DNA binding"/>
    <property type="evidence" value="ECO:0007669"/>
    <property type="project" value="UniProtKB-KW"/>
</dbReference>
<evidence type="ECO:0000313" key="6">
    <source>
        <dbReference type="Proteomes" id="UP001519292"/>
    </source>
</evidence>
<evidence type="ECO:0000256" key="2">
    <source>
        <dbReference type="ARBA" id="ARBA00023125"/>
    </source>
</evidence>
<keyword evidence="6" id="KW-1185">Reference proteome</keyword>
<feature type="domain" description="HTH hxlR-type" evidence="4">
    <location>
        <begin position="12"/>
        <end position="110"/>
    </location>
</feature>
<dbReference type="InterPro" id="IPR036388">
    <property type="entry name" value="WH-like_DNA-bd_sf"/>
</dbReference>
<comment type="caution">
    <text evidence="5">The sequence shown here is derived from an EMBL/GenBank/DDBJ whole genome shotgun (WGS) entry which is preliminary data.</text>
</comment>
<dbReference type="InterPro" id="IPR036390">
    <property type="entry name" value="WH_DNA-bd_sf"/>
</dbReference>
<proteinExistence type="predicted"/>
<reference evidence="5 6" key="1">
    <citation type="submission" date="2021-03" db="EMBL/GenBank/DDBJ databases">
        <title>Genomic Encyclopedia of Type Strains, Phase IV (KMG-IV): sequencing the most valuable type-strain genomes for metagenomic binning, comparative biology and taxonomic classification.</title>
        <authorList>
            <person name="Goeker M."/>
        </authorList>
    </citation>
    <scope>NUCLEOTIDE SEQUENCE [LARGE SCALE GENOMIC DNA]</scope>
    <source>
        <strain evidence="5 6">DSM 101872</strain>
    </source>
</reference>
<dbReference type="PANTHER" id="PTHR33204">
    <property type="entry name" value="TRANSCRIPTIONAL REGULATOR, MARR FAMILY"/>
    <property type="match status" value="1"/>
</dbReference>
<dbReference type="Gene3D" id="1.10.10.10">
    <property type="entry name" value="Winged helix-like DNA-binding domain superfamily/Winged helix DNA-binding domain"/>
    <property type="match status" value="1"/>
</dbReference>
<accession>A0ABS4MHC5</accession>
<dbReference type="EMBL" id="JAGGLU010000013">
    <property type="protein sequence ID" value="MBP2058727.1"/>
    <property type="molecule type" value="Genomic_DNA"/>
</dbReference>
<evidence type="ECO:0000313" key="5">
    <source>
        <dbReference type="EMBL" id="MBP2058727.1"/>
    </source>
</evidence>
<dbReference type="RefSeq" id="WP_209687447.1">
    <property type="nucleotide sequence ID" value="NZ_JAGGLU010000013.1"/>
</dbReference>